<organism evidence="2 3">
    <name type="scientific">Solitalea canadensis (strain ATCC 29591 / DSM 3403 / JCM 21819 / LMG 8368 / NBRC 15130 / NCIMB 12057 / USAM 9D)</name>
    <name type="common">Flexibacter canadensis</name>
    <dbReference type="NCBI Taxonomy" id="929556"/>
    <lineage>
        <taxon>Bacteria</taxon>
        <taxon>Pseudomonadati</taxon>
        <taxon>Bacteroidota</taxon>
        <taxon>Sphingobacteriia</taxon>
        <taxon>Sphingobacteriales</taxon>
        <taxon>Sphingobacteriaceae</taxon>
        <taxon>Solitalea</taxon>
    </lineage>
</organism>
<dbReference type="KEGG" id="scn:Solca_4114"/>
<dbReference type="SUPFAM" id="SSF52266">
    <property type="entry name" value="SGNH hydrolase"/>
    <property type="match status" value="1"/>
</dbReference>
<dbReference type="HOGENOM" id="CLU_091355_0_0_10"/>
<dbReference type="EMBL" id="CP003349">
    <property type="protein sequence ID" value="AFD09104.1"/>
    <property type="molecule type" value="Genomic_DNA"/>
</dbReference>
<dbReference type="InterPro" id="IPR036514">
    <property type="entry name" value="SGNH_hydro_sf"/>
</dbReference>
<keyword evidence="3" id="KW-1185">Reference proteome</keyword>
<reference evidence="2" key="1">
    <citation type="submission" date="2012-02" db="EMBL/GenBank/DDBJ databases">
        <title>The complete genome of Solitalea canadensis DSM 3403.</title>
        <authorList>
            <consortium name="US DOE Joint Genome Institute (JGI-PGF)"/>
            <person name="Lucas S."/>
            <person name="Copeland A."/>
            <person name="Lapidus A."/>
            <person name="Glavina del Rio T."/>
            <person name="Dalin E."/>
            <person name="Tice H."/>
            <person name="Bruce D."/>
            <person name="Goodwin L."/>
            <person name="Pitluck S."/>
            <person name="Peters L."/>
            <person name="Ovchinnikova G."/>
            <person name="Lu M."/>
            <person name="Kyrpides N."/>
            <person name="Mavromatis K."/>
            <person name="Ivanova N."/>
            <person name="Brettin T."/>
            <person name="Detter J.C."/>
            <person name="Han C."/>
            <person name="Larimer F."/>
            <person name="Land M."/>
            <person name="Hauser L."/>
            <person name="Markowitz V."/>
            <person name="Cheng J.-F."/>
            <person name="Hugenholtz P."/>
            <person name="Woyke T."/>
            <person name="Wu D."/>
            <person name="Spring S."/>
            <person name="Schroeder M."/>
            <person name="Kopitz M."/>
            <person name="Brambilla E."/>
            <person name="Klenk H.-P."/>
            <person name="Eisen J.A."/>
        </authorList>
    </citation>
    <scope>NUCLEOTIDE SEQUENCE</scope>
    <source>
        <strain evidence="2">DSM 3403</strain>
    </source>
</reference>
<dbReference type="STRING" id="929556.Solca_4114"/>
<name>H8KN25_SOLCM</name>
<sequence>MSNQQLTYLALGDSYTIGEAVEISDRYPVQLVELLKKDGIDVDHPEIIATTGWTTDELMKGIEKAKLSTTFDFVTLLIGVNNQYRKRSTEAYRSNFKRLLRTAKQFAKGNKKRVFVLSIPDWGVTPYGKDNLEKITPEINRFNAVNKEESEAFGVHYIDITQTSYAALNDLSLIASDDLHFSGKLYAQWAEMALPVVKEELK</sequence>
<dbReference type="GO" id="GO:0016788">
    <property type="term" value="F:hydrolase activity, acting on ester bonds"/>
    <property type="evidence" value="ECO:0007669"/>
    <property type="project" value="UniProtKB-ARBA"/>
</dbReference>
<dbReference type="eggNOG" id="COG2755">
    <property type="taxonomic scope" value="Bacteria"/>
</dbReference>
<feature type="domain" description="SGNH hydrolase-type esterase" evidence="1">
    <location>
        <begin position="10"/>
        <end position="187"/>
    </location>
</feature>
<evidence type="ECO:0000313" key="2">
    <source>
        <dbReference type="EMBL" id="AFD09104.1"/>
    </source>
</evidence>
<dbReference type="CDD" id="cd01832">
    <property type="entry name" value="SGNH_hydrolase_like_1"/>
    <property type="match status" value="1"/>
</dbReference>
<dbReference type="Gene3D" id="3.40.50.1110">
    <property type="entry name" value="SGNH hydrolase"/>
    <property type="match status" value="1"/>
</dbReference>
<accession>H8KN25</accession>
<gene>
    <name evidence="2" type="ordered locus">Solca_4114</name>
</gene>
<dbReference type="AlphaFoldDB" id="H8KN25"/>
<protein>
    <submittedName>
        <fullName evidence="2">Lysophospholipase L1-like esterase</fullName>
    </submittedName>
</protein>
<dbReference type="Pfam" id="PF13472">
    <property type="entry name" value="Lipase_GDSL_2"/>
    <property type="match status" value="1"/>
</dbReference>
<proteinExistence type="predicted"/>
<dbReference type="RefSeq" id="WP_014682326.1">
    <property type="nucleotide sequence ID" value="NC_017770.1"/>
</dbReference>
<evidence type="ECO:0000259" key="1">
    <source>
        <dbReference type="Pfam" id="PF13472"/>
    </source>
</evidence>
<evidence type="ECO:0000313" key="3">
    <source>
        <dbReference type="Proteomes" id="UP000007590"/>
    </source>
</evidence>
<dbReference type="InterPro" id="IPR013830">
    <property type="entry name" value="SGNH_hydro"/>
</dbReference>
<dbReference type="OrthoDB" id="158267at2"/>
<dbReference type="Proteomes" id="UP000007590">
    <property type="component" value="Chromosome"/>
</dbReference>